<dbReference type="PRINTS" id="PR00081">
    <property type="entry name" value="GDHRDH"/>
</dbReference>
<sequence>MNLNLKGRVALVTGGANGVGREIVNALAADGAAVAVNYRSSADQAKEVVDEVTANGGRAIAYGADIADLAAVQQMIEKIVADFGRLDIVVNNAGLAKRQRFSETTPADWKMQIDACLYGAIHICHAAAPHLEKSGNGRIIALIGDSSRVGESGLSIVAAARAGVVGLVKSLAREMGRFGVTANTISLGLVETPHDKAFVDANREKLVKLYPTRRLGLPSDVAPAVALLASDAGGWITGQTISISGGYSMV</sequence>
<dbReference type="Gene3D" id="3.40.50.720">
    <property type="entry name" value="NAD(P)-binding Rossmann-like Domain"/>
    <property type="match status" value="1"/>
</dbReference>
<evidence type="ECO:0000313" key="3">
    <source>
        <dbReference type="EMBL" id="BAT61498.1"/>
    </source>
</evidence>
<dbReference type="Pfam" id="PF13561">
    <property type="entry name" value="adh_short_C2"/>
    <property type="match status" value="1"/>
</dbReference>
<accession>A0A0S3PZX3</accession>
<dbReference type="RefSeq" id="WP_096358961.1">
    <property type="nucleotide sequence ID" value="NZ_AP014946.1"/>
</dbReference>
<dbReference type="Proteomes" id="UP000236884">
    <property type="component" value="Chromosome"/>
</dbReference>
<dbReference type="FunFam" id="3.40.50.720:FF:000173">
    <property type="entry name" value="3-oxoacyl-[acyl-carrier protein] reductase"/>
    <property type="match status" value="1"/>
</dbReference>
<dbReference type="PRINTS" id="PR00080">
    <property type="entry name" value="SDRFAMILY"/>
</dbReference>
<comment type="similarity">
    <text evidence="1">Belongs to the short-chain dehydrogenases/reductases (SDR) family.</text>
</comment>
<dbReference type="SUPFAM" id="SSF51735">
    <property type="entry name" value="NAD(P)-binding Rossmann-fold domains"/>
    <property type="match status" value="1"/>
</dbReference>
<keyword evidence="2 3" id="KW-0560">Oxidoreductase</keyword>
<proteinExistence type="inferred from homology"/>
<dbReference type="PANTHER" id="PTHR42879">
    <property type="entry name" value="3-OXOACYL-(ACYL-CARRIER-PROTEIN) REDUCTASE"/>
    <property type="match status" value="1"/>
</dbReference>
<organism evidence="3 4">
    <name type="scientific">Variibacter gotjawalensis</name>
    <dbReference type="NCBI Taxonomy" id="1333996"/>
    <lineage>
        <taxon>Bacteria</taxon>
        <taxon>Pseudomonadati</taxon>
        <taxon>Pseudomonadota</taxon>
        <taxon>Alphaproteobacteria</taxon>
        <taxon>Hyphomicrobiales</taxon>
        <taxon>Nitrobacteraceae</taxon>
        <taxon>Variibacter</taxon>
    </lineage>
</organism>
<gene>
    <name evidence="3" type="primary">fabG_14</name>
    <name evidence="3" type="ORF">GJW-30_1_04055</name>
</gene>
<dbReference type="PANTHER" id="PTHR42879:SF2">
    <property type="entry name" value="3-OXOACYL-[ACYL-CARRIER-PROTEIN] REDUCTASE FABG"/>
    <property type="match status" value="1"/>
</dbReference>
<protein>
    <submittedName>
        <fullName evidence="3">3-oxoacyl-[acyl-carrier-protein] reductase FabG</fullName>
        <ecNumber evidence="3">1.1.1.100</ecNumber>
    </submittedName>
</protein>
<dbReference type="InterPro" id="IPR050259">
    <property type="entry name" value="SDR"/>
</dbReference>
<evidence type="ECO:0000313" key="4">
    <source>
        <dbReference type="Proteomes" id="UP000236884"/>
    </source>
</evidence>
<dbReference type="AlphaFoldDB" id="A0A0S3PZX3"/>
<dbReference type="GO" id="GO:0004316">
    <property type="term" value="F:3-oxoacyl-[acyl-carrier-protein] reductase (NADPH) activity"/>
    <property type="evidence" value="ECO:0007669"/>
    <property type="project" value="UniProtKB-EC"/>
</dbReference>
<name>A0A0S3PZX3_9BRAD</name>
<evidence type="ECO:0000256" key="2">
    <source>
        <dbReference type="ARBA" id="ARBA00023002"/>
    </source>
</evidence>
<keyword evidence="4" id="KW-1185">Reference proteome</keyword>
<dbReference type="InterPro" id="IPR002347">
    <property type="entry name" value="SDR_fam"/>
</dbReference>
<reference evidence="3 4" key="1">
    <citation type="submission" date="2015-08" db="EMBL/GenBank/DDBJ databases">
        <title>Investigation of the bacterial diversity of lava forest soil.</title>
        <authorList>
            <person name="Lee J.S."/>
        </authorList>
    </citation>
    <scope>NUCLEOTIDE SEQUENCE [LARGE SCALE GENOMIC DNA]</scope>
    <source>
        <strain evidence="3 4">GJW-30</strain>
    </source>
</reference>
<dbReference type="EC" id="1.1.1.100" evidence="3"/>
<evidence type="ECO:0000256" key="1">
    <source>
        <dbReference type="ARBA" id="ARBA00006484"/>
    </source>
</evidence>
<dbReference type="OrthoDB" id="8419486at2"/>
<dbReference type="EMBL" id="AP014946">
    <property type="protein sequence ID" value="BAT61498.1"/>
    <property type="molecule type" value="Genomic_DNA"/>
</dbReference>
<dbReference type="KEGG" id="vgo:GJW-30_1_04055"/>
<dbReference type="InterPro" id="IPR036291">
    <property type="entry name" value="NAD(P)-bd_dom_sf"/>
</dbReference>